<proteinExistence type="predicted"/>
<dbReference type="AlphaFoldDB" id="A0A2K8QJZ0"/>
<dbReference type="SUPFAM" id="SSF159871">
    <property type="entry name" value="YdgH-like"/>
    <property type="match status" value="1"/>
</dbReference>
<reference evidence="5" key="1">
    <citation type="journal article" date="2018" name="Genome Announc.">
        <title>Complete genome sequence of a Dickeya fangzhongdai type strain causing bleeding canker of pear tree trunks.</title>
        <authorList>
            <person name="Zhao Y."/>
            <person name="Tian Y."/>
            <person name="Li X."/>
            <person name="Hu B."/>
        </authorList>
    </citation>
    <scope>NUCLEOTIDE SEQUENCE [LARGE SCALE GENOMIC DNA]</scope>
    <source>
        <strain evidence="5">DSM 101947</strain>
    </source>
</reference>
<dbReference type="Proteomes" id="UP000231901">
    <property type="component" value="Chromosome"/>
</dbReference>
<dbReference type="Pfam" id="PF07338">
    <property type="entry name" value="YdgH_BhsA-like"/>
    <property type="match status" value="1"/>
</dbReference>
<dbReference type="InterPro" id="IPR025543">
    <property type="entry name" value="Dodecin-like"/>
</dbReference>
<name>A0A2K8QJZ0_9GAMM</name>
<feature type="domain" description="YdgH/BhsA/McbA-like" evidence="3">
    <location>
        <begin position="34"/>
        <end position="86"/>
    </location>
</feature>
<dbReference type="EMBL" id="CP025003">
    <property type="protein sequence ID" value="ATZ93801.1"/>
    <property type="molecule type" value="Genomic_DNA"/>
</dbReference>
<evidence type="ECO:0000313" key="4">
    <source>
        <dbReference type="EMBL" id="ATZ93801.1"/>
    </source>
</evidence>
<evidence type="ECO:0000259" key="3">
    <source>
        <dbReference type="Pfam" id="PF07338"/>
    </source>
</evidence>
<feature type="chain" id="PRO_5014978940" description="YdgH/BhsA/McbA-like domain-containing protein" evidence="2">
    <location>
        <begin position="23"/>
        <end position="86"/>
    </location>
</feature>
<dbReference type="InterPro" id="IPR051096">
    <property type="entry name" value="BhsA/McbA_stress_biofilm_assoc"/>
</dbReference>
<dbReference type="PANTHER" id="PTHR34156">
    <property type="entry name" value="OUTER MEMBRANE PROTEIN-RELATED-RELATED"/>
    <property type="match status" value="1"/>
</dbReference>
<accession>A0A2K8QJZ0</accession>
<sequence length="86" mass="9259">MNIMIKSIAAGAIALASFNTLAAQEINREQADSYQQIGVITSNNTDSPMDATRELSQAADTLGGKYFVIISMDNDDLVRSSAIVYK</sequence>
<dbReference type="InterPro" id="IPR036275">
    <property type="entry name" value="YdgH-like_sf"/>
</dbReference>
<organism evidence="4 5">
    <name type="scientific">Dickeya fangzhongdai</name>
    <dbReference type="NCBI Taxonomy" id="1778540"/>
    <lineage>
        <taxon>Bacteria</taxon>
        <taxon>Pseudomonadati</taxon>
        <taxon>Pseudomonadota</taxon>
        <taxon>Gammaproteobacteria</taxon>
        <taxon>Enterobacterales</taxon>
        <taxon>Pectobacteriaceae</taxon>
        <taxon>Dickeya</taxon>
    </lineage>
</organism>
<dbReference type="RefSeq" id="WP_100849183.1">
    <property type="nucleotide sequence ID" value="NZ_BMJF01000010.1"/>
</dbReference>
<feature type="signal peptide" evidence="2">
    <location>
        <begin position="1"/>
        <end position="22"/>
    </location>
</feature>
<evidence type="ECO:0000256" key="2">
    <source>
        <dbReference type="SAM" id="SignalP"/>
    </source>
</evidence>
<evidence type="ECO:0000256" key="1">
    <source>
        <dbReference type="ARBA" id="ARBA00022729"/>
    </source>
</evidence>
<dbReference type="KEGG" id="dfn:CVE23_07295"/>
<evidence type="ECO:0000313" key="5">
    <source>
        <dbReference type="Proteomes" id="UP000231901"/>
    </source>
</evidence>
<gene>
    <name evidence="4" type="ORF">CVE23_07295</name>
</gene>
<keyword evidence="5" id="KW-1185">Reference proteome</keyword>
<dbReference type="Gene3D" id="3.30.1660.10">
    <property type="entry name" value="Flavin-binding protein dodecin"/>
    <property type="match status" value="1"/>
</dbReference>
<protein>
    <recommendedName>
        <fullName evidence="3">YdgH/BhsA/McbA-like domain-containing protein</fullName>
    </recommendedName>
</protein>
<keyword evidence="1 2" id="KW-0732">Signal</keyword>
<dbReference type="InterPro" id="IPR010854">
    <property type="entry name" value="YdgH/BhsA/McbA-like_dom"/>
</dbReference>
<dbReference type="GeneID" id="66564144"/>